<sequence length="44" mass="4571">ELRRIPLCRSPELCLQPPPSAVSPLSSAVPVTGAPSWTTADGGR</sequence>
<protein>
    <submittedName>
        <fullName evidence="2">Uncharacterized protein</fullName>
    </submittedName>
</protein>
<organism evidence="2 3">
    <name type="scientific">Trifolium medium</name>
    <dbReference type="NCBI Taxonomy" id="97028"/>
    <lineage>
        <taxon>Eukaryota</taxon>
        <taxon>Viridiplantae</taxon>
        <taxon>Streptophyta</taxon>
        <taxon>Embryophyta</taxon>
        <taxon>Tracheophyta</taxon>
        <taxon>Spermatophyta</taxon>
        <taxon>Magnoliopsida</taxon>
        <taxon>eudicotyledons</taxon>
        <taxon>Gunneridae</taxon>
        <taxon>Pentapetalae</taxon>
        <taxon>rosids</taxon>
        <taxon>fabids</taxon>
        <taxon>Fabales</taxon>
        <taxon>Fabaceae</taxon>
        <taxon>Papilionoideae</taxon>
        <taxon>50 kb inversion clade</taxon>
        <taxon>NPAAA clade</taxon>
        <taxon>Hologalegina</taxon>
        <taxon>IRL clade</taxon>
        <taxon>Trifolieae</taxon>
        <taxon>Trifolium</taxon>
    </lineage>
</organism>
<comment type="caution">
    <text evidence="2">The sequence shown here is derived from an EMBL/GenBank/DDBJ whole genome shotgun (WGS) entry which is preliminary data.</text>
</comment>
<dbReference type="AlphaFoldDB" id="A0A392V4C2"/>
<feature type="non-terminal residue" evidence="2">
    <location>
        <position position="1"/>
    </location>
</feature>
<keyword evidence="3" id="KW-1185">Reference proteome</keyword>
<evidence type="ECO:0000256" key="1">
    <source>
        <dbReference type="SAM" id="MobiDB-lite"/>
    </source>
</evidence>
<feature type="compositionally biased region" description="Polar residues" evidence="1">
    <location>
        <begin position="35"/>
        <end position="44"/>
    </location>
</feature>
<name>A0A392V4C2_9FABA</name>
<evidence type="ECO:0000313" key="2">
    <source>
        <dbReference type="EMBL" id="MCI82283.1"/>
    </source>
</evidence>
<reference evidence="2 3" key="1">
    <citation type="journal article" date="2018" name="Front. Plant Sci.">
        <title>Red Clover (Trifolium pratense) and Zigzag Clover (T. medium) - A Picture of Genomic Similarities and Differences.</title>
        <authorList>
            <person name="Dluhosova J."/>
            <person name="Istvanek J."/>
            <person name="Nedelnik J."/>
            <person name="Repkova J."/>
        </authorList>
    </citation>
    <scope>NUCLEOTIDE SEQUENCE [LARGE SCALE GENOMIC DNA]</scope>
    <source>
        <strain evidence="3">cv. 10/8</strain>
        <tissue evidence="2">Leaf</tissue>
    </source>
</reference>
<evidence type="ECO:0000313" key="3">
    <source>
        <dbReference type="Proteomes" id="UP000265520"/>
    </source>
</evidence>
<proteinExistence type="predicted"/>
<feature type="compositionally biased region" description="Low complexity" evidence="1">
    <location>
        <begin position="22"/>
        <end position="31"/>
    </location>
</feature>
<feature type="region of interest" description="Disordered" evidence="1">
    <location>
        <begin position="18"/>
        <end position="44"/>
    </location>
</feature>
<dbReference type="Proteomes" id="UP000265520">
    <property type="component" value="Unassembled WGS sequence"/>
</dbReference>
<dbReference type="EMBL" id="LXQA011039754">
    <property type="protein sequence ID" value="MCI82283.1"/>
    <property type="molecule type" value="Genomic_DNA"/>
</dbReference>
<accession>A0A392V4C2</accession>